<proteinExistence type="predicted"/>
<dbReference type="SUPFAM" id="SSF56399">
    <property type="entry name" value="ADP-ribosylation"/>
    <property type="match status" value="1"/>
</dbReference>
<protein>
    <submittedName>
        <fullName evidence="2">Uncharacterized protein</fullName>
    </submittedName>
</protein>
<name>A0A3M3AZL4_9PSED</name>
<feature type="region of interest" description="Disordered" evidence="1">
    <location>
        <begin position="25"/>
        <end position="76"/>
    </location>
</feature>
<sequence length="436" mass="48565">MCRFCDHPTCYLRAYKARVGTRKKPSYNEAPYRKNVMPNPVSQHSASHAYLYNQPSGSQRPSQAPSASQQAHRARPGNTVALVGGHPVQLTAMNRTGFASAFATSQTVHTTQWGQRGIAPASAQQVLNQRHRLAHAAELEKQHILNNQLNNFPTEKSRIAHNSLQHFSRYSPSQGRQVVDALHIYQQDYGDNYLMNISAMGYRSLSHYLQSLDPKYHNEAEVNNFVRDFARHYEAGELNAEEFEIHKTHIETQLAPQTALLRQFIHAAPRISGVSLLKGATGHDDLFTTQLNGESALHALLSGKALRFNGFLSTTSSADAAVEFSSVSDERGLGRARYTVDLSSGDLSSEVLRRQTLRDLQSNRVDASSIFFRFKADRVAGIHVDAIQDAHNPDMSISEAGEQEILLNPGHYFQPEKIVMLEQGFAVTGRLAYGER</sequence>
<dbReference type="Proteomes" id="UP000278587">
    <property type="component" value="Unassembled WGS sequence"/>
</dbReference>
<accession>A0A3M3AZL4</accession>
<dbReference type="PROSITE" id="PS51996">
    <property type="entry name" value="TR_MART"/>
    <property type="match status" value="1"/>
</dbReference>
<evidence type="ECO:0000313" key="2">
    <source>
        <dbReference type="EMBL" id="RMM05526.1"/>
    </source>
</evidence>
<gene>
    <name evidence="2" type="ORF">ALQ84_05658</name>
</gene>
<reference evidence="2 3" key="1">
    <citation type="submission" date="2018-08" db="EMBL/GenBank/DDBJ databases">
        <title>Recombination of ecologically and evolutionarily significant loci maintains genetic cohesion in the Pseudomonas syringae species complex.</title>
        <authorList>
            <person name="Dillon M."/>
            <person name="Thakur S."/>
            <person name="Almeida R.N.D."/>
            <person name="Weir B.S."/>
            <person name="Guttman D.S."/>
        </authorList>
    </citation>
    <scope>NUCLEOTIDE SEQUENCE [LARGE SCALE GENOMIC DNA]</scope>
    <source>
        <strain evidence="2 3">ICMP 4086</strain>
    </source>
</reference>
<evidence type="ECO:0000256" key="1">
    <source>
        <dbReference type="SAM" id="MobiDB-lite"/>
    </source>
</evidence>
<feature type="compositionally biased region" description="Low complexity" evidence="1">
    <location>
        <begin position="54"/>
        <end position="71"/>
    </location>
</feature>
<evidence type="ECO:0000313" key="3">
    <source>
        <dbReference type="Proteomes" id="UP000278587"/>
    </source>
</evidence>
<organism evidence="2 3">
    <name type="scientific">Pseudomonas caricapapayae</name>
    <dbReference type="NCBI Taxonomy" id="46678"/>
    <lineage>
        <taxon>Bacteria</taxon>
        <taxon>Pseudomonadati</taxon>
        <taxon>Pseudomonadota</taxon>
        <taxon>Gammaproteobacteria</taxon>
        <taxon>Pseudomonadales</taxon>
        <taxon>Pseudomonadaceae</taxon>
        <taxon>Pseudomonas</taxon>
    </lineage>
</organism>
<dbReference type="AlphaFoldDB" id="A0A3M3AZL4"/>
<comment type="caution">
    <text evidence="2">The sequence shown here is derived from an EMBL/GenBank/DDBJ whole genome shotgun (WGS) entry which is preliminary data.</text>
</comment>
<dbReference type="EMBL" id="RBOC01000166">
    <property type="protein sequence ID" value="RMM05526.1"/>
    <property type="molecule type" value="Genomic_DNA"/>
</dbReference>